<reference evidence="1" key="1">
    <citation type="submission" date="2019-08" db="EMBL/GenBank/DDBJ databases">
        <authorList>
            <person name="Kucharzyk K."/>
            <person name="Murdoch R.W."/>
            <person name="Higgins S."/>
            <person name="Loffler F."/>
        </authorList>
    </citation>
    <scope>NUCLEOTIDE SEQUENCE</scope>
</reference>
<name>A0A644Y9W8_9ZZZZ</name>
<dbReference type="EMBL" id="VSSQ01004385">
    <property type="protein sequence ID" value="MPM24977.1"/>
    <property type="molecule type" value="Genomic_DNA"/>
</dbReference>
<comment type="caution">
    <text evidence="1">The sequence shown here is derived from an EMBL/GenBank/DDBJ whole genome shotgun (WGS) entry which is preliminary data.</text>
</comment>
<dbReference type="AlphaFoldDB" id="A0A644Y9W8"/>
<evidence type="ECO:0008006" key="2">
    <source>
        <dbReference type="Google" id="ProtNLM"/>
    </source>
</evidence>
<proteinExistence type="predicted"/>
<sequence>MLHYETIDTPTLELLKDLMGIPVFRKLRLVGGTGLALQKGHRKSVDIDLFGELDADDIELMNSLSVFHDLKTIQHTKNIKIFSINNIKTDIVNYPYPWLFPEIEADGIRMADVRDIAAMKVAAIANRGTKKDFIDLYFLLKDFSLGEIINLYLAKYHDGSDFMALRSLVYFSDAESDLMPEMLMPAEWESAKLLIKSEVEAYQRNR</sequence>
<evidence type="ECO:0000313" key="1">
    <source>
        <dbReference type="EMBL" id="MPM24977.1"/>
    </source>
</evidence>
<organism evidence="1">
    <name type="scientific">bioreactor metagenome</name>
    <dbReference type="NCBI Taxonomy" id="1076179"/>
    <lineage>
        <taxon>unclassified sequences</taxon>
        <taxon>metagenomes</taxon>
        <taxon>ecological metagenomes</taxon>
    </lineage>
</organism>
<accession>A0A644Y9W8</accession>
<dbReference type="Pfam" id="PF08843">
    <property type="entry name" value="AbiEii"/>
    <property type="match status" value="1"/>
</dbReference>
<protein>
    <recommendedName>
        <fullName evidence="2">Nucleotidyl transferase AbiEii/AbiGii toxin family protein</fullName>
    </recommendedName>
</protein>
<gene>
    <name evidence="1" type="ORF">SDC9_71466</name>
</gene>
<dbReference type="InterPro" id="IPR014942">
    <property type="entry name" value="AbiEii"/>
</dbReference>